<evidence type="ECO:0000313" key="1">
    <source>
        <dbReference type="EMBL" id="CAH2098150.1"/>
    </source>
</evidence>
<comment type="caution">
    <text evidence="1">The sequence shown here is derived from an EMBL/GenBank/DDBJ whole genome shotgun (WGS) entry which is preliminary data.</text>
</comment>
<reference evidence="1" key="1">
    <citation type="submission" date="2022-03" db="EMBL/GenBank/DDBJ databases">
        <authorList>
            <person name="Tunstrom K."/>
        </authorList>
    </citation>
    <scope>NUCLEOTIDE SEQUENCE</scope>
</reference>
<sequence length="137" mass="15612">MQNEIANLQQEKVPVSRGLVQVPWPPPLSVNNDNRNESWKLFVTGWSNYKAAAGITSWGAEKSEQVANLLLSAIGAPASKEFLFDLTDKEKKSEKAILAKLEHKLSKKENIIYARYLFNTRTQKEDEKFNTFLIETQ</sequence>
<dbReference type="EMBL" id="CAKOGL010000019">
    <property type="protein sequence ID" value="CAH2098150.1"/>
    <property type="molecule type" value="Genomic_DNA"/>
</dbReference>
<accession>A0AAU9UMU7</accession>
<dbReference type="Proteomes" id="UP001153954">
    <property type="component" value="Unassembled WGS sequence"/>
</dbReference>
<protein>
    <submittedName>
        <fullName evidence="1">Uncharacterized protein</fullName>
    </submittedName>
</protein>
<organism evidence="1 2">
    <name type="scientific">Euphydryas editha</name>
    <name type="common">Edith's checkerspot</name>
    <dbReference type="NCBI Taxonomy" id="104508"/>
    <lineage>
        <taxon>Eukaryota</taxon>
        <taxon>Metazoa</taxon>
        <taxon>Ecdysozoa</taxon>
        <taxon>Arthropoda</taxon>
        <taxon>Hexapoda</taxon>
        <taxon>Insecta</taxon>
        <taxon>Pterygota</taxon>
        <taxon>Neoptera</taxon>
        <taxon>Endopterygota</taxon>
        <taxon>Lepidoptera</taxon>
        <taxon>Glossata</taxon>
        <taxon>Ditrysia</taxon>
        <taxon>Papilionoidea</taxon>
        <taxon>Nymphalidae</taxon>
        <taxon>Nymphalinae</taxon>
        <taxon>Euphydryas</taxon>
    </lineage>
</organism>
<proteinExistence type="predicted"/>
<keyword evidence="2" id="KW-1185">Reference proteome</keyword>
<name>A0AAU9UMU7_EUPED</name>
<gene>
    <name evidence="1" type="ORF">EEDITHA_LOCUS13297</name>
</gene>
<dbReference type="PANTHER" id="PTHR33198:SF19">
    <property type="entry name" value="CCHC-TYPE DOMAIN-CONTAINING PROTEIN"/>
    <property type="match status" value="1"/>
</dbReference>
<dbReference type="PANTHER" id="PTHR33198">
    <property type="entry name" value="ANK_REP_REGION DOMAIN-CONTAINING PROTEIN-RELATED"/>
    <property type="match status" value="1"/>
</dbReference>
<evidence type="ECO:0000313" key="2">
    <source>
        <dbReference type="Proteomes" id="UP001153954"/>
    </source>
</evidence>
<dbReference type="AlphaFoldDB" id="A0AAU9UMU7"/>